<dbReference type="AlphaFoldDB" id="F8NGV5"/>
<name>F8NGV5_SERL9</name>
<dbReference type="RefSeq" id="XP_007313839.1">
    <property type="nucleotide sequence ID" value="XM_007313777.1"/>
</dbReference>
<dbReference type="HOGENOM" id="CLU_2110460_0_0_1"/>
<protein>
    <submittedName>
        <fullName evidence="1">Uncharacterized protein</fullName>
    </submittedName>
</protein>
<evidence type="ECO:0000313" key="1">
    <source>
        <dbReference type="EMBL" id="EGO29597.1"/>
    </source>
</evidence>
<organism evidence="2">
    <name type="scientific">Serpula lacrymans var. lacrymans (strain S7.9)</name>
    <name type="common">Dry rot fungus</name>
    <dbReference type="NCBI Taxonomy" id="578457"/>
    <lineage>
        <taxon>Eukaryota</taxon>
        <taxon>Fungi</taxon>
        <taxon>Dikarya</taxon>
        <taxon>Basidiomycota</taxon>
        <taxon>Agaricomycotina</taxon>
        <taxon>Agaricomycetes</taxon>
        <taxon>Agaricomycetidae</taxon>
        <taxon>Boletales</taxon>
        <taxon>Coniophorineae</taxon>
        <taxon>Serpulaceae</taxon>
        <taxon>Serpula</taxon>
    </lineage>
</organism>
<sequence length="115" mass="12722">MIVVTGFCQAQHRISPFLSRPVRPMEITSPLVHSNFTPSILLLKSRPFAGARVIGVAIGKNIICLTERGGGTADQQRNELRTKEYPQFKIGDQLQHLRIASDREISFDSSEIGCG</sequence>
<proteinExistence type="predicted"/>
<gene>
    <name evidence="1" type="ORF">SERLADRAFT_457556</name>
</gene>
<dbReference type="Proteomes" id="UP000008064">
    <property type="component" value="Unassembled WGS sequence"/>
</dbReference>
<evidence type="ECO:0000313" key="2">
    <source>
        <dbReference type="Proteomes" id="UP000008064"/>
    </source>
</evidence>
<dbReference type="GeneID" id="18817546"/>
<dbReference type="KEGG" id="sla:SERLADRAFT_457556"/>
<accession>F8NGV5</accession>
<dbReference type="EMBL" id="GL945429">
    <property type="protein sequence ID" value="EGO29597.1"/>
    <property type="molecule type" value="Genomic_DNA"/>
</dbReference>
<reference evidence="2" key="1">
    <citation type="journal article" date="2011" name="Science">
        <title>The plant cell wall-decomposing machinery underlies the functional diversity of forest fungi.</title>
        <authorList>
            <person name="Eastwood D.C."/>
            <person name="Floudas D."/>
            <person name="Binder M."/>
            <person name="Majcherczyk A."/>
            <person name="Schneider P."/>
            <person name="Aerts A."/>
            <person name="Asiegbu F.O."/>
            <person name="Baker S.E."/>
            <person name="Barry K."/>
            <person name="Bendiksby M."/>
            <person name="Blumentritt M."/>
            <person name="Coutinho P.M."/>
            <person name="Cullen D."/>
            <person name="de Vries R.P."/>
            <person name="Gathman A."/>
            <person name="Goodell B."/>
            <person name="Henrissat B."/>
            <person name="Ihrmark K."/>
            <person name="Kauserud H."/>
            <person name="Kohler A."/>
            <person name="LaButti K."/>
            <person name="Lapidus A."/>
            <person name="Lavin J.L."/>
            <person name="Lee Y.-H."/>
            <person name="Lindquist E."/>
            <person name="Lilly W."/>
            <person name="Lucas S."/>
            <person name="Morin E."/>
            <person name="Murat C."/>
            <person name="Oguiza J.A."/>
            <person name="Park J."/>
            <person name="Pisabarro A.G."/>
            <person name="Riley R."/>
            <person name="Rosling A."/>
            <person name="Salamov A."/>
            <person name="Schmidt O."/>
            <person name="Schmutz J."/>
            <person name="Skrede I."/>
            <person name="Stenlid J."/>
            <person name="Wiebenga A."/>
            <person name="Xie X."/>
            <person name="Kuees U."/>
            <person name="Hibbett D.S."/>
            <person name="Hoffmeister D."/>
            <person name="Hoegberg N."/>
            <person name="Martin F."/>
            <person name="Grigoriev I.V."/>
            <person name="Watkinson S.C."/>
        </authorList>
    </citation>
    <scope>NUCLEOTIDE SEQUENCE [LARGE SCALE GENOMIC DNA]</scope>
    <source>
        <strain evidence="2">S7.9</strain>
    </source>
</reference>